<dbReference type="InterPro" id="IPR015865">
    <property type="entry name" value="Riboflavin_kinase_bac/euk"/>
</dbReference>
<evidence type="ECO:0000313" key="17">
    <source>
        <dbReference type="Proteomes" id="UP000051515"/>
    </source>
</evidence>
<evidence type="ECO:0000256" key="5">
    <source>
        <dbReference type="ARBA" id="ARBA00022679"/>
    </source>
</evidence>
<keyword evidence="4 14" id="KW-0288">FMN</keyword>
<dbReference type="Pfam" id="PF01687">
    <property type="entry name" value="Flavokinase"/>
    <property type="match status" value="1"/>
</dbReference>
<dbReference type="SUPFAM" id="SSF52374">
    <property type="entry name" value="Nucleotidylyl transferase"/>
    <property type="match status" value="1"/>
</dbReference>
<gene>
    <name evidence="16" type="ORF">FC78_GL001196</name>
</gene>
<evidence type="ECO:0000256" key="13">
    <source>
        <dbReference type="ARBA" id="ARBA00049494"/>
    </source>
</evidence>
<dbReference type="UniPathway" id="UPA00277">
    <property type="reaction ID" value="UER00407"/>
</dbReference>
<keyword evidence="8 14" id="KW-0418">Kinase</keyword>
<dbReference type="PATRIC" id="fig|1423788.3.peg.1229"/>
<keyword evidence="3 14" id="KW-0285">Flavoprotein</keyword>
<dbReference type="NCBIfam" id="TIGR00083">
    <property type="entry name" value="ribF"/>
    <property type="match status" value="1"/>
</dbReference>
<dbReference type="EC" id="2.7.1.26" evidence="14"/>
<dbReference type="InterPro" id="IPR014729">
    <property type="entry name" value="Rossmann-like_a/b/a_fold"/>
</dbReference>
<proteinExistence type="inferred from homology"/>
<keyword evidence="9 14" id="KW-0274">FAD</keyword>
<dbReference type="UniPathway" id="UPA00276">
    <property type="reaction ID" value="UER00406"/>
</dbReference>
<evidence type="ECO:0000256" key="4">
    <source>
        <dbReference type="ARBA" id="ARBA00022643"/>
    </source>
</evidence>
<feature type="domain" description="Riboflavin kinase" evidence="15">
    <location>
        <begin position="184"/>
        <end position="309"/>
    </location>
</feature>
<dbReference type="InterPro" id="IPR023465">
    <property type="entry name" value="Riboflavin_kinase_dom_sf"/>
</dbReference>
<sequence>MQIIKVKHPLLKQQRPTEDTVLIMGFFDGVHLGHQKVIKTGVELAQKHGLKSVLLTFDRSPRTVYQYENDYKYLSTMDRKAELVEKLGVDQLYFVEFGQTFAQLKPQEFVDQYMIDLNAKFVVAGFDYTYGKKDVANMQTLPQYSHNKFEIVTVPKQVLDDQKIGSSAIKKFISENKVEEANKFLGYTYQNQGTVVHGLQRGRTLGYPTANLATEGNQLIPSIGVYATRIKVGDTWYNSMTSVGYNVTFKENTGVTIETNIFDFDADIYGEHVALEWVKYLRGEVKFDGAKGLVKQLELDKINSLKVLPKKKRT</sequence>
<evidence type="ECO:0000256" key="14">
    <source>
        <dbReference type="PIRNR" id="PIRNR004491"/>
    </source>
</evidence>
<dbReference type="STRING" id="1423788.FC78_GL001196"/>
<dbReference type="SMART" id="SM00904">
    <property type="entry name" value="Flavokinase"/>
    <property type="match status" value="1"/>
</dbReference>
<keyword evidence="7 14" id="KW-0547">Nucleotide-binding</keyword>
<dbReference type="CDD" id="cd02064">
    <property type="entry name" value="FAD_synthetase_N"/>
    <property type="match status" value="1"/>
</dbReference>
<keyword evidence="10 14" id="KW-0067">ATP-binding</keyword>
<dbReference type="Pfam" id="PF06574">
    <property type="entry name" value="FAD_syn"/>
    <property type="match status" value="1"/>
</dbReference>
<evidence type="ECO:0000313" key="16">
    <source>
        <dbReference type="EMBL" id="KRK84955.1"/>
    </source>
</evidence>
<dbReference type="FunFam" id="3.40.50.620:FF:000021">
    <property type="entry name" value="Riboflavin biosynthesis protein"/>
    <property type="match status" value="1"/>
</dbReference>
<comment type="caution">
    <text evidence="16">The sequence shown here is derived from an EMBL/GenBank/DDBJ whole genome shotgun (WGS) entry which is preliminary data.</text>
</comment>
<dbReference type="GO" id="GO:0008531">
    <property type="term" value="F:riboflavin kinase activity"/>
    <property type="evidence" value="ECO:0007669"/>
    <property type="project" value="UniProtKB-UniRule"/>
</dbReference>
<comment type="catalytic activity">
    <reaction evidence="13 14">
        <text>FMN + ATP + H(+) = FAD + diphosphate</text>
        <dbReference type="Rhea" id="RHEA:17237"/>
        <dbReference type="ChEBI" id="CHEBI:15378"/>
        <dbReference type="ChEBI" id="CHEBI:30616"/>
        <dbReference type="ChEBI" id="CHEBI:33019"/>
        <dbReference type="ChEBI" id="CHEBI:57692"/>
        <dbReference type="ChEBI" id="CHEBI:58210"/>
        <dbReference type="EC" id="2.7.7.2"/>
    </reaction>
</comment>
<dbReference type="Gene3D" id="3.40.50.620">
    <property type="entry name" value="HUPs"/>
    <property type="match status" value="1"/>
</dbReference>
<dbReference type="GO" id="GO:0006747">
    <property type="term" value="P:FAD biosynthetic process"/>
    <property type="evidence" value="ECO:0007669"/>
    <property type="project" value="UniProtKB-UniRule"/>
</dbReference>
<evidence type="ECO:0000259" key="15">
    <source>
        <dbReference type="SMART" id="SM00904"/>
    </source>
</evidence>
<evidence type="ECO:0000256" key="11">
    <source>
        <dbReference type="ARBA" id="ARBA00023268"/>
    </source>
</evidence>
<dbReference type="AlphaFoldDB" id="A0A0R1KNY4"/>
<protein>
    <recommendedName>
        <fullName evidence="14">Riboflavin biosynthesis protein</fullName>
    </recommendedName>
    <domain>
        <recommendedName>
            <fullName evidence="14">Riboflavin kinase</fullName>
            <ecNumber evidence="14">2.7.1.26</ecNumber>
        </recommendedName>
        <alternativeName>
            <fullName evidence="14">Flavokinase</fullName>
        </alternativeName>
    </domain>
    <domain>
        <recommendedName>
            <fullName evidence="14">FMN adenylyltransferase</fullName>
            <ecNumber evidence="14">2.7.7.2</ecNumber>
        </recommendedName>
        <alternativeName>
            <fullName evidence="14">FAD pyrophosphorylase</fullName>
        </alternativeName>
        <alternativeName>
            <fullName evidence="14">FAD synthase</fullName>
        </alternativeName>
    </domain>
</protein>
<dbReference type="SUPFAM" id="SSF82114">
    <property type="entry name" value="Riboflavin kinase-like"/>
    <property type="match status" value="1"/>
</dbReference>
<organism evidence="16 17">
    <name type="scientific">Companilactobacillus bobalius DSM 19674</name>
    <dbReference type="NCBI Taxonomy" id="1423788"/>
    <lineage>
        <taxon>Bacteria</taxon>
        <taxon>Bacillati</taxon>
        <taxon>Bacillota</taxon>
        <taxon>Bacilli</taxon>
        <taxon>Lactobacillales</taxon>
        <taxon>Lactobacillaceae</taxon>
        <taxon>Companilactobacillus</taxon>
        <taxon>Companilactobacillus bobalius</taxon>
    </lineage>
</organism>
<dbReference type="GO" id="GO:0009231">
    <property type="term" value="P:riboflavin biosynthetic process"/>
    <property type="evidence" value="ECO:0007669"/>
    <property type="project" value="InterPro"/>
</dbReference>
<dbReference type="PANTHER" id="PTHR22749:SF6">
    <property type="entry name" value="RIBOFLAVIN KINASE"/>
    <property type="match status" value="1"/>
</dbReference>
<evidence type="ECO:0000256" key="6">
    <source>
        <dbReference type="ARBA" id="ARBA00022695"/>
    </source>
</evidence>
<dbReference type="InterPro" id="IPR015864">
    <property type="entry name" value="FAD_synthase"/>
</dbReference>
<comment type="catalytic activity">
    <reaction evidence="12 14">
        <text>riboflavin + ATP = FMN + ADP + H(+)</text>
        <dbReference type="Rhea" id="RHEA:14357"/>
        <dbReference type="ChEBI" id="CHEBI:15378"/>
        <dbReference type="ChEBI" id="CHEBI:30616"/>
        <dbReference type="ChEBI" id="CHEBI:57986"/>
        <dbReference type="ChEBI" id="CHEBI:58210"/>
        <dbReference type="ChEBI" id="CHEBI:456216"/>
        <dbReference type="EC" id="2.7.1.26"/>
    </reaction>
</comment>
<dbReference type="GO" id="GO:0003919">
    <property type="term" value="F:FMN adenylyltransferase activity"/>
    <property type="evidence" value="ECO:0007669"/>
    <property type="project" value="UniProtKB-UniRule"/>
</dbReference>
<evidence type="ECO:0000256" key="10">
    <source>
        <dbReference type="ARBA" id="ARBA00022840"/>
    </source>
</evidence>
<comment type="similarity">
    <text evidence="14">Belongs to the ribF family.</text>
</comment>
<dbReference type="GO" id="GO:0005524">
    <property type="term" value="F:ATP binding"/>
    <property type="evidence" value="ECO:0007669"/>
    <property type="project" value="UniProtKB-UniRule"/>
</dbReference>
<dbReference type="OrthoDB" id="9803667at2"/>
<dbReference type="Gene3D" id="2.40.30.30">
    <property type="entry name" value="Riboflavin kinase-like"/>
    <property type="match status" value="1"/>
</dbReference>
<dbReference type="Proteomes" id="UP000051515">
    <property type="component" value="Unassembled WGS sequence"/>
</dbReference>
<dbReference type="PANTHER" id="PTHR22749">
    <property type="entry name" value="RIBOFLAVIN KINASE/FMN ADENYLYLTRANSFERASE"/>
    <property type="match status" value="1"/>
</dbReference>
<dbReference type="InterPro" id="IPR002606">
    <property type="entry name" value="Riboflavin_kinase_bac"/>
</dbReference>
<keyword evidence="11" id="KW-0511">Multifunctional enzyme</keyword>
<name>A0A0R1KNY4_9LACO</name>
<dbReference type="RefSeq" id="WP_056950452.1">
    <property type="nucleotide sequence ID" value="NZ_AZDY01000002.1"/>
</dbReference>
<keyword evidence="6 14" id="KW-0548">Nucleotidyltransferase</keyword>
<reference evidence="16 17" key="1">
    <citation type="journal article" date="2015" name="Genome Announc.">
        <title>Expanding the biotechnology potential of lactobacilli through comparative genomics of 213 strains and associated genera.</title>
        <authorList>
            <person name="Sun Z."/>
            <person name="Harris H.M."/>
            <person name="McCann A."/>
            <person name="Guo C."/>
            <person name="Argimon S."/>
            <person name="Zhang W."/>
            <person name="Yang X."/>
            <person name="Jeffery I.B."/>
            <person name="Cooney J.C."/>
            <person name="Kagawa T.F."/>
            <person name="Liu W."/>
            <person name="Song Y."/>
            <person name="Salvetti E."/>
            <person name="Wrobel A."/>
            <person name="Rasinkangas P."/>
            <person name="Parkhill J."/>
            <person name="Rea M.C."/>
            <person name="O'Sullivan O."/>
            <person name="Ritari J."/>
            <person name="Douillard F.P."/>
            <person name="Paul Ross R."/>
            <person name="Yang R."/>
            <person name="Briner A.E."/>
            <person name="Felis G.E."/>
            <person name="de Vos W.M."/>
            <person name="Barrangou R."/>
            <person name="Klaenhammer T.R."/>
            <person name="Caufield P.W."/>
            <person name="Cui Y."/>
            <person name="Zhang H."/>
            <person name="O'Toole P.W."/>
        </authorList>
    </citation>
    <scope>NUCLEOTIDE SEQUENCE [LARGE SCALE GENOMIC DNA]</scope>
    <source>
        <strain evidence="16 17">DSM 19674</strain>
    </source>
</reference>
<accession>A0A0R1KNY4</accession>
<evidence type="ECO:0000256" key="12">
    <source>
        <dbReference type="ARBA" id="ARBA00047880"/>
    </source>
</evidence>
<dbReference type="GO" id="GO:0009398">
    <property type="term" value="P:FMN biosynthetic process"/>
    <property type="evidence" value="ECO:0007669"/>
    <property type="project" value="UniProtKB-UniRule"/>
</dbReference>
<comment type="pathway">
    <text evidence="2 14">Cofactor biosynthesis; FMN biosynthesis; FMN from riboflavin (ATP route): step 1/1.</text>
</comment>
<evidence type="ECO:0000256" key="2">
    <source>
        <dbReference type="ARBA" id="ARBA00005201"/>
    </source>
</evidence>
<dbReference type="NCBIfam" id="NF004162">
    <property type="entry name" value="PRK05627.1-5"/>
    <property type="match status" value="1"/>
</dbReference>
<evidence type="ECO:0000256" key="8">
    <source>
        <dbReference type="ARBA" id="ARBA00022777"/>
    </source>
</evidence>
<evidence type="ECO:0000256" key="3">
    <source>
        <dbReference type="ARBA" id="ARBA00022630"/>
    </source>
</evidence>
<keyword evidence="17" id="KW-1185">Reference proteome</keyword>
<evidence type="ECO:0000256" key="7">
    <source>
        <dbReference type="ARBA" id="ARBA00022741"/>
    </source>
</evidence>
<evidence type="ECO:0000256" key="1">
    <source>
        <dbReference type="ARBA" id="ARBA00004726"/>
    </source>
</evidence>
<dbReference type="InterPro" id="IPR023468">
    <property type="entry name" value="Riboflavin_kinase"/>
</dbReference>
<dbReference type="PIRSF" id="PIRSF004491">
    <property type="entry name" value="FAD_Synth"/>
    <property type="match status" value="1"/>
</dbReference>
<dbReference type="EMBL" id="AZDY01000002">
    <property type="protein sequence ID" value="KRK84955.1"/>
    <property type="molecule type" value="Genomic_DNA"/>
</dbReference>
<dbReference type="EC" id="2.7.7.2" evidence="14"/>
<keyword evidence="5 14" id="KW-0808">Transferase</keyword>
<comment type="pathway">
    <text evidence="1 14">Cofactor biosynthesis; FAD biosynthesis; FAD from FMN: step 1/1.</text>
</comment>
<evidence type="ECO:0000256" key="9">
    <source>
        <dbReference type="ARBA" id="ARBA00022827"/>
    </source>
</evidence>